<reference evidence="10 11" key="1">
    <citation type="submission" date="2016-10" db="EMBL/GenBank/DDBJ databases">
        <authorList>
            <person name="de Groot N.N."/>
        </authorList>
    </citation>
    <scope>NUCLEOTIDE SEQUENCE [LARGE SCALE GENOMIC DNA]</scope>
    <source>
        <strain evidence="10 11">DSM 1801</strain>
    </source>
</reference>
<dbReference type="InterPro" id="IPR029063">
    <property type="entry name" value="SAM-dependent_MTases_sf"/>
</dbReference>
<dbReference type="NCBIfam" id="NF003417">
    <property type="entry name" value="PRK04813.1"/>
    <property type="match status" value="3"/>
</dbReference>
<keyword evidence="7" id="KW-0677">Repeat</keyword>
<keyword evidence="6" id="KW-0436">Ligase</keyword>
<keyword evidence="5" id="KW-0597">Phosphoprotein</keyword>
<dbReference type="Gene3D" id="3.30.300.30">
    <property type="match status" value="2"/>
</dbReference>
<dbReference type="FunFam" id="3.40.50.980:FF:000001">
    <property type="entry name" value="Non-ribosomal peptide synthetase"/>
    <property type="match status" value="1"/>
</dbReference>
<dbReference type="Proteomes" id="UP000199800">
    <property type="component" value="Unassembled WGS sequence"/>
</dbReference>
<evidence type="ECO:0000313" key="11">
    <source>
        <dbReference type="Proteomes" id="UP000199800"/>
    </source>
</evidence>
<dbReference type="OrthoDB" id="9778383at2"/>
<dbReference type="RefSeq" id="WP_092478448.1">
    <property type="nucleotide sequence ID" value="NZ_FOHN01000020.1"/>
</dbReference>
<evidence type="ECO:0000256" key="3">
    <source>
        <dbReference type="ARBA" id="ARBA00006432"/>
    </source>
</evidence>
<dbReference type="InterPro" id="IPR006162">
    <property type="entry name" value="Ppantetheine_attach_site"/>
</dbReference>
<keyword evidence="11" id="KW-1185">Reference proteome</keyword>
<dbReference type="PANTHER" id="PTHR45527:SF10">
    <property type="entry name" value="PYOCHELIN SYNTHASE PCHF"/>
    <property type="match status" value="1"/>
</dbReference>
<dbReference type="Pfam" id="PF00501">
    <property type="entry name" value="AMP-binding"/>
    <property type="match status" value="2"/>
</dbReference>
<dbReference type="InterPro" id="IPR057737">
    <property type="entry name" value="Condensation_MtbB-like"/>
</dbReference>
<evidence type="ECO:0000256" key="7">
    <source>
        <dbReference type="ARBA" id="ARBA00022737"/>
    </source>
</evidence>
<dbReference type="Gene3D" id="3.40.50.150">
    <property type="entry name" value="Vaccinia Virus protein VP39"/>
    <property type="match status" value="1"/>
</dbReference>
<dbReference type="Gene3D" id="3.30.559.30">
    <property type="entry name" value="Nonribosomal peptide synthetase, condensation domain"/>
    <property type="match status" value="2"/>
</dbReference>
<organism evidence="10 11">
    <name type="scientific">[Clostridium] polysaccharolyticum</name>
    <dbReference type="NCBI Taxonomy" id="29364"/>
    <lineage>
        <taxon>Bacteria</taxon>
        <taxon>Bacillati</taxon>
        <taxon>Bacillota</taxon>
        <taxon>Clostridia</taxon>
        <taxon>Lachnospirales</taxon>
        <taxon>Lachnospiraceae</taxon>
    </lineage>
</organism>
<dbReference type="GO" id="GO:0031177">
    <property type="term" value="F:phosphopantetheine binding"/>
    <property type="evidence" value="ECO:0007669"/>
    <property type="project" value="InterPro"/>
</dbReference>
<dbReference type="PROSITE" id="PS50075">
    <property type="entry name" value="CARRIER"/>
    <property type="match status" value="3"/>
</dbReference>
<dbReference type="InterPro" id="IPR020806">
    <property type="entry name" value="PKS_PP-bd"/>
</dbReference>
<protein>
    <submittedName>
        <fullName evidence="10">Yersiniabactin nonribosomal peptide synthetase</fullName>
    </submittedName>
</protein>
<dbReference type="InterPro" id="IPR025110">
    <property type="entry name" value="AMP-bd_C"/>
</dbReference>
<dbReference type="Gene3D" id="1.10.1200.10">
    <property type="entry name" value="ACP-like"/>
    <property type="match status" value="3"/>
</dbReference>
<dbReference type="GO" id="GO:0017000">
    <property type="term" value="P:antibiotic biosynthetic process"/>
    <property type="evidence" value="ECO:0007669"/>
    <property type="project" value="UniProtKB-KW"/>
</dbReference>
<dbReference type="GO" id="GO:0005737">
    <property type="term" value="C:cytoplasm"/>
    <property type="evidence" value="ECO:0007669"/>
    <property type="project" value="TreeGrafter"/>
</dbReference>
<dbReference type="InterPro" id="IPR001242">
    <property type="entry name" value="Condensation_dom"/>
</dbReference>
<dbReference type="FunFam" id="3.30.559.10:FF:000023">
    <property type="entry name" value="Non-ribosomal peptide synthetase"/>
    <property type="match status" value="2"/>
</dbReference>
<dbReference type="InterPro" id="IPR010071">
    <property type="entry name" value="AA_adenyl_dom"/>
</dbReference>
<dbReference type="EMBL" id="FOHN01000020">
    <property type="protein sequence ID" value="SET42752.1"/>
    <property type="molecule type" value="Genomic_DNA"/>
</dbReference>
<keyword evidence="8" id="KW-0045">Antibiotic biosynthesis</keyword>
<name>A0A1I0ECP8_9FIRM</name>
<evidence type="ECO:0000313" key="10">
    <source>
        <dbReference type="EMBL" id="SET42752.1"/>
    </source>
</evidence>
<keyword evidence="4" id="KW-0596">Phosphopantetheine</keyword>
<evidence type="ECO:0000256" key="2">
    <source>
        <dbReference type="ARBA" id="ARBA00004924"/>
    </source>
</evidence>
<dbReference type="SUPFAM" id="SSF56801">
    <property type="entry name" value="Acetyl-CoA synthetase-like"/>
    <property type="match status" value="2"/>
</dbReference>
<sequence>MEFAEVKQQIQEKLSSQAEINGSDNLLELGLSSLVMMRLVNQWRKQGVKVSFGKLMEEPTLDAWWKLIQQGRKNSHKRKEEKEEIRPKTRKAEPFPLTDVQYAYWVGRKEEQVLGNVGCHAYLEFDGTGVEPERLEQAWNQLQSHHPMLRARFLENGTQEIMDRPYSTKIIIHDFTEKEEKEAEGALVQVRDRLSHRKLLVEEGQVAGVELSLLAEGKTRVHLDLDLLIADVQSLQILLRDLAAAYEGKVLPQESQDWDFGRYLENQQEAQQAEREQAKAYWKSRLEDFPSGPQLPMAKRPEEVKKTKFTRRQFRLNIEEWGALQKKAKEKRTTPALVLLTAYATVLERWSKNKRFLINIPYFNRNTELQGLEEVIADFTTLLLLEIDAEGNPDFMKLHNRIQKQLHKDMNHTTYSGVQLQRDLAKVHGGHQTLAPVVFACNLGTPLVNASFRQNIGEFTYMISQTPQVWNDFQTYEDEQGILFTWDTVDELFPEGMIEDMLRSLEQLLRNLIVKDWNQTFDVLPEVQQAAIQEDCNVEKPKEVSCLHTAFFKMAEYRQDAIALIDTGIGRSITYGELAQDARRVAAYLVKQKIQNKTIAITVPRGYQQMEAALAILLSGNIYVPVSLEQPKQRRALIHEKTGVRFVITNRENQDVVQWPESTSVMLIEEMEQEQPLGQYPEPVPADSAYIIMTSGSTGVPKGVEITHGAAWNTIQDINHKYHVTEQDTAFAISSMDFDLSVYDVFGLLGRGGTLVLIPEEQKRDASYWLEQVKRYQVTIWNSVPILLDMLLIQAEMEKEELPLRVVMLSGDWIGMDLPARLMARTKDCQLVAMGGATEASIWSNFQNVILPLPECWKSIPYGRPLASQAYRVVDESGRDCPTWVEGELWIGGFGVAKGYRGDKKLTEEKFITDSLGRWYRTGDNGRFWKDRTIEFLGRKDNQVKIRGHRIELGEIEHAISGFSNIKNAVVEPVGEKLGDKFLVAYVEAELDENSMVVQKAEAEETILDAVSIPIPEKKKCAGEEKKYRIFMKQANGLCIKWMLHTLGQLGFFQTKKEEISFTQLLEKGNIAENQRESVKRWISVLVKEGMLEYKGETVTRTEKMYIQEEAFLAGSIDDYMKVLTPYMIPMLTGTLSPLECFYEKEKELAPNRILQRIPGQQEHREMLLGILRGIREKTQKNPIHILELGTRDADLTSAMFAELKNSAATYTYVDSSKYFLEEVREKEIERGILNPDKDVAWQQFPLHHYDLVIASNSLHRNRDAARALKQVSDLLAPSGIVILSELVADTYLQDMTAALLEQGFSGVQDRRKDTKAGVLSHEIWNTYLKEQGLEVETEEEQCGRLLLCARQKKEVLLYTEKHLKEALKKKLPEFMIPKVFTFMEHLPITANGKADRKALHKEYQVEHVVEKASKASTKTEEGVLQLWKEVFYTDQIGVEDNYFTLGGDSLIATRLIAKVQERFRCKIGISEIFEFATVRELAGVIDVKMQSAGKEDVQKYLLTPDLEKQYEPFPLTDVQYAYWIGRSGIYDLGNVSTHCYFELDASGLDFMKAQRAWNALIKRHGMMRVIISRDGNQRILEHVPEFQIPVSDASAFPDSQTKEILRKTREEMSHQVIDTEHWPLFDVRFTAVTKDTQRIHISFDNLIFDGWSMFYLLKEWAMIYHDNSHFAKLSLSFRDYVLGLEAMKQSKAYEEDKAYWLGRINAFSRAPELPLCKKEKELTDQKFHRRSAQLSARQWNVLRDKAKEIGVTPSVLLISAYAEVLRKWSEQKAFTINLTQFDRKPLHPEVDQLVGDFTTLTLLEVKTDGTKTFAERTKAVQKQLSKDLGHALYSAVEFERELKTRAGSEKGAIMPIVFTSGLGVTKWNEGNWLGKLHYNISQTPQVWLDHQVVEMDGELYLFWDSLDDLFYPGMLDEMFVAYTSLLKRLAETPELMECNQPSLVETRLSKERIEANETGTSYPEETIVSLFLHAAEQYEQQEAVITTNRRLTYKEVKEEAYFLANALQESGLQKEETVAIYMEKGWEQVVAACGILLAGGAYLPVDIHNPEDRVEKILKDSKTKIIVVQKGFKKEQDWLKEFRCITVKGKKAKRLCKTTGVKPEELAYVIYTSGTTGMPKGVMINHKGAVNTIQDINTRYHVTKRDRTIGLSNLHFDLSVYDIFGMLSAGGAIVIPDEKKAKEPAHWTELLRKESITIWNSVPAFMEMLAEFEEHQNKLVSSSLRLVMMSGDWIPVSLPKRIRNLFGTIQIVSLGGATEASIWSNVFEVPEEIPMDWKSIPYGKPLANQYYYVLDEALEHCPDWVPGTLYIGGNGVAMGYLHDEGRTKEKFIHHPKTGENLYCTGDMGRYWKDGNIEFLGRLDFQAKMQGYRVELGEIEHAVQEYPGISENRAIVLKQTGTTYLVGFYKGKESILESQLKEYLSTKVPEYMIPVAFIRIEEFPKTGNGKIDRKELEELAKRSMSQQEQTGLAKRLPETKEEKEMAKIWKAVLSCEEPGATDNFFSHGGNSLKAIQLVNQINDTYQLQLSIQQVFEHATIEKLAALVLETVLENNVAEDTEDGEI</sequence>
<evidence type="ECO:0000256" key="5">
    <source>
        <dbReference type="ARBA" id="ARBA00022553"/>
    </source>
</evidence>
<dbReference type="SUPFAM" id="SSF47336">
    <property type="entry name" value="ACP-like"/>
    <property type="match status" value="3"/>
</dbReference>
<dbReference type="CDD" id="cd19535">
    <property type="entry name" value="Cyc_NRPS"/>
    <property type="match status" value="2"/>
</dbReference>
<dbReference type="InterPro" id="IPR036736">
    <property type="entry name" value="ACP-like_sf"/>
</dbReference>
<evidence type="ECO:0000256" key="8">
    <source>
        <dbReference type="ARBA" id="ARBA00023194"/>
    </source>
</evidence>
<dbReference type="FunFam" id="3.40.50.12780:FF:000012">
    <property type="entry name" value="Non-ribosomal peptide synthetase"/>
    <property type="match status" value="1"/>
</dbReference>
<dbReference type="SUPFAM" id="SSF53335">
    <property type="entry name" value="S-adenosyl-L-methionine-dependent methyltransferases"/>
    <property type="match status" value="1"/>
</dbReference>
<dbReference type="GO" id="GO:0008610">
    <property type="term" value="P:lipid biosynthetic process"/>
    <property type="evidence" value="ECO:0007669"/>
    <property type="project" value="UniProtKB-ARBA"/>
</dbReference>
<comment type="similarity">
    <text evidence="3">Belongs to the ATP-dependent AMP-binding enzyme family.</text>
</comment>
<dbReference type="GO" id="GO:0009403">
    <property type="term" value="P:toxin biosynthetic process"/>
    <property type="evidence" value="ECO:0007669"/>
    <property type="project" value="UniProtKB-ARBA"/>
</dbReference>
<dbReference type="PANTHER" id="PTHR45527">
    <property type="entry name" value="NONRIBOSOMAL PEPTIDE SYNTHETASE"/>
    <property type="match status" value="1"/>
</dbReference>
<dbReference type="Pfam" id="PF00550">
    <property type="entry name" value="PP-binding"/>
    <property type="match status" value="3"/>
</dbReference>
<evidence type="ECO:0000259" key="9">
    <source>
        <dbReference type="PROSITE" id="PS50075"/>
    </source>
</evidence>
<dbReference type="InterPro" id="IPR020845">
    <property type="entry name" value="AMP-binding_CS"/>
</dbReference>
<dbReference type="FunFam" id="3.30.559.30:FF:000006">
    <property type="entry name" value="Yersiniabactin polyketide/non-ribosomal peptide synthetase"/>
    <property type="match status" value="2"/>
</dbReference>
<dbReference type="NCBIfam" id="TIGR01733">
    <property type="entry name" value="AA-adenyl-dom"/>
    <property type="match status" value="2"/>
</dbReference>
<evidence type="ECO:0000256" key="4">
    <source>
        <dbReference type="ARBA" id="ARBA00022450"/>
    </source>
</evidence>
<comment type="cofactor">
    <cofactor evidence="1">
        <name>pantetheine 4'-phosphate</name>
        <dbReference type="ChEBI" id="CHEBI:47942"/>
    </cofactor>
</comment>
<gene>
    <name evidence="10" type="ORF">SAMN04487772_1207</name>
</gene>
<dbReference type="GO" id="GO:0016874">
    <property type="term" value="F:ligase activity"/>
    <property type="evidence" value="ECO:0007669"/>
    <property type="project" value="UniProtKB-KW"/>
</dbReference>
<dbReference type="Pfam" id="PF08242">
    <property type="entry name" value="Methyltransf_12"/>
    <property type="match status" value="1"/>
</dbReference>
<comment type="pathway">
    <text evidence="2">Siderophore biosynthesis.</text>
</comment>
<dbReference type="Gene3D" id="3.30.559.10">
    <property type="entry name" value="Chloramphenicol acetyltransferase-like domain"/>
    <property type="match status" value="2"/>
</dbReference>
<dbReference type="Gene3D" id="3.40.50.12780">
    <property type="entry name" value="N-terminal domain of ligase-like"/>
    <property type="match status" value="2"/>
</dbReference>
<dbReference type="InterPro" id="IPR009081">
    <property type="entry name" value="PP-bd_ACP"/>
</dbReference>
<dbReference type="InterPro" id="IPR013217">
    <property type="entry name" value="Methyltransf_12"/>
</dbReference>
<dbReference type="InterPro" id="IPR042099">
    <property type="entry name" value="ANL_N_sf"/>
</dbReference>
<dbReference type="FunFam" id="1.10.1200.10:FF:000005">
    <property type="entry name" value="Nonribosomal peptide synthetase 1"/>
    <property type="match status" value="1"/>
</dbReference>
<dbReference type="Pfam" id="PF00668">
    <property type="entry name" value="Condensation"/>
    <property type="match status" value="2"/>
</dbReference>
<dbReference type="InterPro" id="IPR023213">
    <property type="entry name" value="CAT-like_dom_sf"/>
</dbReference>
<dbReference type="CDD" id="cd12114">
    <property type="entry name" value="A_NRPS_TlmIV_like"/>
    <property type="match status" value="1"/>
</dbReference>
<accession>A0A1I0ECP8</accession>
<dbReference type="PROSITE" id="PS00455">
    <property type="entry name" value="AMP_BINDING"/>
    <property type="match status" value="2"/>
</dbReference>
<dbReference type="SMART" id="SM00823">
    <property type="entry name" value="PKS_PP"/>
    <property type="match status" value="2"/>
</dbReference>
<dbReference type="GO" id="GO:0043041">
    <property type="term" value="P:amino acid activation for nonribosomal peptide biosynthetic process"/>
    <property type="evidence" value="ECO:0007669"/>
    <property type="project" value="TreeGrafter"/>
</dbReference>
<evidence type="ECO:0000256" key="6">
    <source>
        <dbReference type="ARBA" id="ARBA00022598"/>
    </source>
</evidence>
<feature type="domain" description="Carrier" evidence="9">
    <location>
        <begin position="1415"/>
        <end position="1490"/>
    </location>
</feature>
<feature type="domain" description="Carrier" evidence="9">
    <location>
        <begin position="1"/>
        <end position="72"/>
    </location>
</feature>
<dbReference type="InterPro" id="IPR045851">
    <property type="entry name" value="AMP-bd_C_sf"/>
</dbReference>
<dbReference type="SUPFAM" id="SSF52777">
    <property type="entry name" value="CoA-dependent acyltransferases"/>
    <property type="match status" value="4"/>
</dbReference>
<dbReference type="InterPro" id="IPR000873">
    <property type="entry name" value="AMP-dep_synth/lig_dom"/>
</dbReference>
<dbReference type="STRING" id="29364.SAMN04487772_1207"/>
<proteinExistence type="inferred from homology"/>
<dbReference type="CDD" id="cd02440">
    <property type="entry name" value="AdoMet_MTases"/>
    <property type="match status" value="1"/>
</dbReference>
<evidence type="ECO:0000256" key="1">
    <source>
        <dbReference type="ARBA" id="ARBA00001957"/>
    </source>
</evidence>
<dbReference type="PROSITE" id="PS00012">
    <property type="entry name" value="PHOSPHOPANTETHEINE"/>
    <property type="match status" value="1"/>
</dbReference>
<dbReference type="Pfam" id="PF13193">
    <property type="entry name" value="AMP-binding_C"/>
    <property type="match status" value="1"/>
</dbReference>
<feature type="domain" description="Carrier" evidence="9">
    <location>
        <begin position="2476"/>
        <end position="2551"/>
    </location>
</feature>